<feature type="compositionally biased region" description="Polar residues" evidence="7">
    <location>
        <begin position="460"/>
        <end position="477"/>
    </location>
</feature>
<feature type="compositionally biased region" description="Low complexity" evidence="7">
    <location>
        <begin position="387"/>
        <end position="402"/>
    </location>
</feature>
<accession>A0A914X1X2</accession>
<feature type="region of interest" description="Disordered" evidence="7">
    <location>
        <begin position="216"/>
        <end position="407"/>
    </location>
</feature>
<dbReference type="InterPro" id="IPR042470">
    <property type="entry name" value="RMI1_N_C_sf"/>
</dbReference>
<dbReference type="Gene3D" id="1.10.8.1020">
    <property type="entry name" value="RecQ-mediated genome instability protein 1, N-terminal domain"/>
    <property type="match status" value="1"/>
</dbReference>
<dbReference type="PANTHER" id="PTHR14790:SF15">
    <property type="entry name" value="RECQ-MEDIATED GENOME INSTABILITY PROTEIN 1"/>
    <property type="match status" value="1"/>
</dbReference>
<name>A0A914X1X2_9BILA</name>
<feature type="region of interest" description="Disordered" evidence="7">
    <location>
        <begin position="105"/>
        <end position="124"/>
    </location>
</feature>
<dbReference type="Pfam" id="PF16099">
    <property type="entry name" value="RMI1_C"/>
    <property type="match status" value="1"/>
</dbReference>
<dbReference type="InterPro" id="IPR032199">
    <property type="entry name" value="RMI1_C"/>
</dbReference>
<dbReference type="Pfam" id="PF08585">
    <property type="entry name" value="RMI1_N_C"/>
    <property type="match status" value="1"/>
</dbReference>
<feature type="domain" description="RecQ mediated genome instability protein 1 OB-fold" evidence="8">
    <location>
        <begin position="72"/>
        <end position="199"/>
    </location>
</feature>
<evidence type="ECO:0000313" key="12">
    <source>
        <dbReference type="WBParaSite" id="PSAMB.scaffold5683size11106.g27114.t1"/>
    </source>
</evidence>
<evidence type="ECO:0000259" key="10">
    <source>
        <dbReference type="Pfam" id="PF21000"/>
    </source>
</evidence>
<comment type="function">
    <text evidence="6">Essential component of the RMI complex, a complex that plays an important role in the processing of homologous recombination intermediates to limit DNA crossover formation in cells. Promotes TOP3A binding to double Holliday junctions (DHJ) and hence stimulates TOP3A-mediated dissolution. Required for BLM phosphorylation during mitosis. Within the BLM complex, required for BLM and TOP3A stability.</text>
</comment>
<proteinExistence type="inferred from homology"/>
<feature type="compositionally biased region" description="Polar residues" evidence="7">
    <location>
        <begin position="105"/>
        <end position="114"/>
    </location>
</feature>
<evidence type="ECO:0000256" key="3">
    <source>
        <dbReference type="ARBA" id="ARBA00018987"/>
    </source>
</evidence>
<keyword evidence="4" id="KW-0235">DNA replication</keyword>
<dbReference type="GO" id="GO:0000712">
    <property type="term" value="P:resolution of meiotic recombination intermediates"/>
    <property type="evidence" value="ECO:0007669"/>
    <property type="project" value="TreeGrafter"/>
</dbReference>
<reference evidence="12" key="1">
    <citation type="submission" date="2022-11" db="UniProtKB">
        <authorList>
            <consortium name="WormBaseParasite"/>
        </authorList>
    </citation>
    <scope>IDENTIFICATION</scope>
</reference>
<feature type="compositionally biased region" description="Low complexity" evidence="7">
    <location>
        <begin position="307"/>
        <end position="358"/>
    </location>
</feature>
<dbReference type="SMART" id="SM01161">
    <property type="entry name" value="DUF1767"/>
    <property type="match status" value="1"/>
</dbReference>
<feature type="domain" description="RMI1 N-terminal" evidence="10">
    <location>
        <begin position="10"/>
        <end position="56"/>
    </location>
</feature>
<keyword evidence="11" id="KW-1185">Reference proteome</keyword>
<evidence type="ECO:0000259" key="9">
    <source>
        <dbReference type="Pfam" id="PF16099"/>
    </source>
</evidence>
<evidence type="ECO:0000256" key="2">
    <source>
        <dbReference type="ARBA" id="ARBA00006395"/>
    </source>
</evidence>
<dbReference type="InterPro" id="IPR044881">
    <property type="entry name" value="RMI1_N_N_sf"/>
</dbReference>
<sequence>MAEDFSRNFFLERHIEVKNDWLRAGIDFLSRSNAGRNMSNERIAELLYEQWLYSDIGASSQPCLNFSPNAAKFTLTASMVVQMSSVLDVGAPLLVQFQKLTKSVNDNSSVSGSEGNDGANTPAWEPKPRRMLWLEVTDGSRSLRAMEYRPITDMDAMITPGAKLLLFGEIMCRNGVLLLSSENCQLLGGDVDFLAENNHPVKVMADKLKKAIPAAKNAPAGQALRPTRTNLPTLSTQQLAGTAPTIQSTPMATQSYQRMAPTRDPNERARPPVTQAPPRKSNETARPPVPQAPVDASRAVRPRMQQSSATPSAPLPTSSVQPSQQSFARAPAPAAQAMRATQENWSASASVDRASSSSTVRPPAPGLLRPKEESAAGQTAPYWSHSSSAQANAGGANRQAARLTQASQAAPLPRALETLPLTQAPQVFTLTQASQSVPLSQAVPSSQSTRPIPSVHRPKPTNTRPSSSQHAMPTTQTAYRSIHSNQPTYEDDAFDQVEPLLQTQANSPPFMPLSQQSHSQNAPPVVLPKFQQAQQRGPDLHELNLTFINDAVRATRYAVGTQLRTLKAVLITVLSPMRIEGSRWMLKIRISDGTANLDCSFDDALLSRLLCMTVAQAQDLSHSNDQARKDEGNMRIKSLELSMRRMDLLFDVEFSAGNRTIPVIRNMVTLAEKFNCF</sequence>
<dbReference type="Gene3D" id="2.40.50.770">
    <property type="entry name" value="RecQ-mediated genome instability protein Rmi1, C-terminal domain"/>
    <property type="match status" value="1"/>
</dbReference>
<dbReference type="InterPro" id="IPR049363">
    <property type="entry name" value="RMI1_N"/>
</dbReference>
<evidence type="ECO:0000313" key="11">
    <source>
        <dbReference type="Proteomes" id="UP000887566"/>
    </source>
</evidence>
<dbReference type="Proteomes" id="UP000887566">
    <property type="component" value="Unplaced"/>
</dbReference>
<evidence type="ECO:0000256" key="1">
    <source>
        <dbReference type="ARBA" id="ARBA00004123"/>
    </source>
</evidence>
<comment type="subcellular location">
    <subcellularLocation>
        <location evidence="1">Nucleus</location>
    </subcellularLocation>
</comment>
<evidence type="ECO:0000256" key="4">
    <source>
        <dbReference type="ARBA" id="ARBA00022705"/>
    </source>
</evidence>
<feature type="domain" description="RecQ-mediated genome instability protein 1 C-terminal OB-fold" evidence="9">
    <location>
        <begin position="565"/>
        <end position="667"/>
    </location>
</feature>
<dbReference type="InterPro" id="IPR013894">
    <property type="entry name" value="RMI1_OB"/>
</dbReference>
<feature type="region of interest" description="Disordered" evidence="7">
    <location>
        <begin position="434"/>
        <end position="477"/>
    </location>
</feature>
<feature type="compositionally biased region" description="Polar residues" evidence="7">
    <location>
        <begin position="434"/>
        <end position="451"/>
    </location>
</feature>
<dbReference type="GO" id="GO:0031422">
    <property type="term" value="C:RecQ family helicase-topoisomerase III complex"/>
    <property type="evidence" value="ECO:0007669"/>
    <property type="project" value="TreeGrafter"/>
</dbReference>
<dbReference type="GO" id="GO:0016604">
    <property type="term" value="C:nuclear body"/>
    <property type="evidence" value="ECO:0007669"/>
    <property type="project" value="TreeGrafter"/>
</dbReference>
<evidence type="ECO:0000256" key="5">
    <source>
        <dbReference type="ARBA" id="ARBA00023242"/>
    </source>
</evidence>
<dbReference type="GO" id="GO:0000724">
    <property type="term" value="P:double-strand break repair via homologous recombination"/>
    <property type="evidence" value="ECO:0007669"/>
    <property type="project" value="TreeGrafter"/>
</dbReference>
<organism evidence="11 12">
    <name type="scientific">Plectus sambesii</name>
    <dbReference type="NCBI Taxonomy" id="2011161"/>
    <lineage>
        <taxon>Eukaryota</taxon>
        <taxon>Metazoa</taxon>
        <taxon>Ecdysozoa</taxon>
        <taxon>Nematoda</taxon>
        <taxon>Chromadorea</taxon>
        <taxon>Plectida</taxon>
        <taxon>Plectina</taxon>
        <taxon>Plectoidea</taxon>
        <taxon>Plectidae</taxon>
        <taxon>Plectus</taxon>
    </lineage>
</organism>
<evidence type="ECO:0000259" key="8">
    <source>
        <dbReference type="Pfam" id="PF08585"/>
    </source>
</evidence>
<protein>
    <recommendedName>
        <fullName evidence="3">RecQ-mediated genome instability protein 1</fullName>
    </recommendedName>
</protein>
<dbReference type="Pfam" id="PF21000">
    <property type="entry name" value="RMI1_N_N"/>
    <property type="match status" value="1"/>
</dbReference>
<evidence type="ECO:0000256" key="7">
    <source>
        <dbReference type="SAM" id="MobiDB-lite"/>
    </source>
</evidence>
<keyword evidence="5" id="KW-0539">Nucleus</keyword>
<feature type="compositionally biased region" description="Polar residues" evidence="7">
    <location>
        <begin position="227"/>
        <end position="257"/>
    </location>
</feature>
<evidence type="ECO:0000256" key="6">
    <source>
        <dbReference type="ARBA" id="ARBA00024977"/>
    </source>
</evidence>
<dbReference type="AlphaFoldDB" id="A0A914X1X2"/>
<dbReference type="PANTHER" id="PTHR14790">
    <property type="entry name" value="RECQ-MEDIATED GENOME INSTABILITY PROTEIN 1 RMI1"/>
    <property type="match status" value="1"/>
</dbReference>
<comment type="similarity">
    <text evidence="2">Belongs to the RMI1 family.</text>
</comment>
<dbReference type="GO" id="GO:0000166">
    <property type="term" value="F:nucleotide binding"/>
    <property type="evidence" value="ECO:0007669"/>
    <property type="project" value="InterPro"/>
</dbReference>
<dbReference type="GO" id="GO:0006260">
    <property type="term" value="P:DNA replication"/>
    <property type="evidence" value="ECO:0007669"/>
    <property type="project" value="UniProtKB-KW"/>
</dbReference>
<dbReference type="WBParaSite" id="PSAMB.scaffold5683size11106.g27114.t1">
    <property type="protein sequence ID" value="PSAMB.scaffold5683size11106.g27114.t1"/>
    <property type="gene ID" value="PSAMB.scaffold5683size11106.g27114"/>
</dbReference>